<protein>
    <submittedName>
        <fullName evidence="2">DegV family protein</fullName>
    </submittedName>
</protein>
<dbReference type="EMBL" id="CP147404">
    <property type="protein sequence ID" value="WXB92571.1"/>
    <property type="molecule type" value="Genomic_DNA"/>
</dbReference>
<dbReference type="Gene3D" id="3.30.1180.10">
    <property type="match status" value="1"/>
</dbReference>
<evidence type="ECO:0000313" key="3">
    <source>
        <dbReference type="Proteomes" id="UP001387364"/>
    </source>
</evidence>
<dbReference type="NCBIfam" id="TIGR00762">
    <property type="entry name" value="DegV"/>
    <property type="match status" value="1"/>
</dbReference>
<organism evidence="2 3">
    <name type="scientific">Bacillus kandeliae</name>
    <dbReference type="NCBI Taxonomy" id="3129297"/>
    <lineage>
        <taxon>Bacteria</taxon>
        <taxon>Bacillati</taxon>
        <taxon>Bacillota</taxon>
        <taxon>Bacilli</taxon>
        <taxon>Bacillales</taxon>
        <taxon>Bacillaceae</taxon>
        <taxon>Bacillus</taxon>
    </lineage>
</organism>
<accession>A0ABZ2N4P4</accession>
<dbReference type="Gene3D" id="3.40.50.10170">
    <property type="match status" value="1"/>
</dbReference>
<dbReference type="RefSeq" id="WP_338751204.1">
    <property type="nucleotide sequence ID" value="NZ_CP147404.1"/>
</dbReference>
<evidence type="ECO:0000313" key="2">
    <source>
        <dbReference type="EMBL" id="WXB92571.1"/>
    </source>
</evidence>
<name>A0ABZ2N4P4_9BACI</name>
<evidence type="ECO:0000256" key="1">
    <source>
        <dbReference type="ARBA" id="ARBA00023121"/>
    </source>
</evidence>
<dbReference type="InterPro" id="IPR003797">
    <property type="entry name" value="DegV"/>
</dbReference>
<dbReference type="PROSITE" id="PS51482">
    <property type="entry name" value="DEGV"/>
    <property type="match status" value="1"/>
</dbReference>
<reference evidence="2 3" key="1">
    <citation type="submission" date="2024-02" db="EMBL/GenBank/DDBJ databases">
        <title>Seven novel Bacillus-like species.</title>
        <authorList>
            <person name="Liu G."/>
        </authorList>
    </citation>
    <scope>NUCLEOTIDE SEQUENCE [LARGE SCALE GENOMIC DNA]</scope>
    <source>
        <strain evidence="2 3">FJAT-52991</strain>
    </source>
</reference>
<dbReference type="PANTHER" id="PTHR33434">
    <property type="entry name" value="DEGV DOMAIN-CONTAINING PROTEIN DR_1986-RELATED"/>
    <property type="match status" value="1"/>
</dbReference>
<dbReference type="Proteomes" id="UP001387364">
    <property type="component" value="Chromosome"/>
</dbReference>
<gene>
    <name evidence="2" type="ORF">WDJ61_15270</name>
</gene>
<dbReference type="SUPFAM" id="SSF82549">
    <property type="entry name" value="DAK1/DegV-like"/>
    <property type="match status" value="1"/>
</dbReference>
<keyword evidence="1" id="KW-0446">Lipid-binding</keyword>
<sequence length="283" mass="31585">MTKKKIAWVTDSTTFVTEKLRNHPDVYVVPLSIIFGEEAFEDGVTLSTDELYKRIKAEKEIPKTSQPPVGVFASLFEKLKEEYECAIAVHVSSKLSGTYATSKAGAELAGLDIHMVDSKSMSYAITSLIYKGMAYADEQMDPKTIAEKLDAETVKSQNLVLLGSLEQFYKGGRMSGTSYLLGTVLQIKPIICVNTDGVFELCEKVRSEKKATKRVIDIVKEAYNKYLIKEIRIMHGNVLEKAQHFQQLLEQEFPNMKFVIGEISSTIAVHAGEGTVALIWENE</sequence>
<proteinExistence type="predicted"/>
<dbReference type="Pfam" id="PF02645">
    <property type="entry name" value="DegV"/>
    <property type="match status" value="1"/>
</dbReference>
<dbReference type="InterPro" id="IPR043168">
    <property type="entry name" value="DegV_C"/>
</dbReference>
<keyword evidence="3" id="KW-1185">Reference proteome</keyword>
<dbReference type="PANTHER" id="PTHR33434:SF2">
    <property type="entry name" value="FATTY ACID-BINDING PROTEIN TM_1468"/>
    <property type="match status" value="1"/>
</dbReference>
<dbReference type="InterPro" id="IPR050270">
    <property type="entry name" value="DegV_domain_contain"/>
</dbReference>